<proteinExistence type="predicted"/>
<dbReference type="AlphaFoldDB" id="A0A2T5C4G6"/>
<gene>
    <name evidence="1" type="ORF">C8N47_10356</name>
</gene>
<dbReference type="Gene3D" id="3.40.50.300">
    <property type="entry name" value="P-loop containing nucleotide triphosphate hydrolases"/>
    <property type="match status" value="1"/>
</dbReference>
<evidence type="ECO:0000313" key="2">
    <source>
        <dbReference type="Proteomes" id="UP000243525"/>
    </source>
</evidence>
<dbReference type="InterPro" id="IPR027417">
    <property type="entry name" value="P-loop_NTPase"/>
</dbReference>
<comment type="caution">
    <text evidence="1">The sequence shown here is derived from an EMBL/GenBank/DDBJ whole genome shotgun (WGS) entry which is preliminary data.</text>
</comment>
<dbReference type="Pfam" id="PF13189">
    <property type="entry name" value="Cytidylate_kin2"/>
    <property type="match status" value="1"/>
</dbReference>
<keyword evidence="2" id="KW-1185">Reference proteome</keyword>
<organism evidence="1 2">
    <name type="scientific">Mangrovibacterium marinum</name>
    <dbReference type="NCBI Taxonomy" id="1639118"/>
    <lineage>
        <taxon>Bacteria</taxon>
        <taxon>Pseudomonadati</taxon>
        <taxon>Bacteroidota</taxon>
        <taxon>Bacteroidia</taxon>
        <taxon>Marinilabiliales</taxon>
        <taxon>Prolixibacteraceae</taxon>
        <taxon>Mangrovibacterium</taxon>
    </lineage>
</organism>
<name>A0A2T5C4G6_9BACT</name>
<dbReference type="EMBL" id="QAAD01000003">
    <property type="protein sequence ID" value="PTN09762.1"/>
    <property type="molecule type" value="Genomic_DNA"/>
</dbReference>
<protein>
    <submittedName>
        <fullName evidence="1">Cytidylate kinase</fullName>
    </submittedName>
</protein>
<dbReference type="SUPFAM" id="SSF52540">
    <property type="entry name" value="P-loop containing nucleoside triphosphate hydrolases"/>
    <property type="match status" value="1"/>
</dbReference>
<dbReference type="RefSeq" id="WP_107821148.1">
    <property type="nucleotide sequence ID" value="NZ_OY782574.1"/>
</dbReference>
<dbReference type="OrthoDB" id="87655at2"/>
<reference evidence="1 2" key="1">
    <citation type="submission" date="2018-04" db="EMBL/GenBank/DDBJ databases">
        <title>Genomic Encyclopedia of Archaeal and Bacterial Type Strains, Phase II (KMG-II): from individual species to whole genera.</title>
        <authorList>
            <person name="Goeker M."/>
        </authorList>
    </citation>
    <scope>NUCLEOTIDE SEQUENCE [LARGE SCALE GENOMIC DNA]</scope>
    <source>
        <strain evidence="1 2">DSM 28823</strain>
    </source>
</reference>
<evidence type="ECO:0000313" key="1">
    <source>
        <dbReference type="EMBL" id="PTN09762.1"/>
    </source>
</evidence>
<dbReference type="GO" id="GO:0016301">
    <property type="term" value="F:kinase activity"/>
    <property type="evidence" value="ECO:0007669"/>
    <property type="project" value="UniProtKB-KW"/>
</dbReference>
<keyword evidence="1" id="KW-0418">Kinase</keyword>
<accession>A0A2T5C4G6</accession>
<dbReference type="Proteomes" id="UP000243525">
    <property type="component" value="Unassembled WGS sequence"/>
</dbReference>
<sequence>MHNTLLSYMNKRLGEDAQKSGPRFKTAGPVITISREVGCGGILVAKQLAEELNKSVFCKQWQVISKEVLSQSAKELKVKQEKVDRLLSSSEKFTFDEILSAFSEKYYKSNRVIMKTVREVIYSFASDGCCIIVGRAGHLIADDIDNALHVRLTAPTRWRVDSIAARKQMNKSGALKYIQDIEKERIVFRDYFRKNKNEEEQFDVTIDVSRFDTDQVIKLIMAAFELRGIPDRMKKNVPYF</sequence>
<keyword evidence="1" id="KW-0808">Transferase</keyword>